<dbReference type="AlphaFoldDB" id="A0A0F8YBE0"/>
<reference evidence="1" key="1">
    <citation type="journal article" date="2015" name="Nature">
        <title>Complex archaea that bridge the gap between prokaryotes and eukaryotes.</title>
        <authorList>
            <person name="Spang A."/>
            <person name="Saw J.H."/>
            <person name="Jorgensen S.L."/>
            <person name="Zaremba-Niedzwiedzka K."/>
            <person name="Martijn J."/>
            <person name="Lind A.E."/>
            <person name="van Eijk R."/>
            <person name="Schleper C."/>
            <person name="Guy L."/>
            <person name="Ettema T.J."/>
        </authorList>
    </citation>
    <scope>NUCLEOTIDE SEQUENCE</scope>
</reference>
<feature type="non-terminal residue" evidence="1">
    <location>
        <position position="1"/>
    </location>
</feature>
<dbReference type="EMBL" id="LAZR01054331">
    <property type="protein sequence ID" value="KKK78787.1"/>
    <property type="molecule type" value="Genomic_DNA"/>
</dbReference>
<name>A0A0F8YBE0_9ZZZZ</name>
<proteinExistence type="predicted"/>
<protein>
    <submittedName>
        <fullName evidence="1">Uncharacterized protein</fullName>
    </submittedName>
</protein>
<accession>A0A0F8YBE0</accession>
<organism evidence="1">
    <name type="scientific">marine sediment metagenome</name>
    <dbReference type="NCBI Taxonomy" id="412755"/>
    <lineage>
        <taxon>unclassified sequences</taxon>
        <taxon>metagenomes</taxon>
        <taxon>ecological metagenomes</taxon>
    </lineage>
</organism>
<comment type="caution">
    <text evidence="1">The sequence shown here is derived from an EMBL/GenBank/DDBJ whole genome shotgun (WGS) entry which is preliminary data.</text>
</comment>
<evidence type="ECO:0000313" key="1">
    <source>
        <dbReference type="EMBL" id="KKK78787.1"/>
    </source>
</evidence>
<gene>
    <name evidence="1" type="ORF">LCGC14_2840090</name>
</gene>
<sequence length="25" mass="2657">APEPEEIAALFHAIERLATHLAVAS</sequence>